<dbReference type="eggNOG" id="ENOG502QUC4">
    <property type="taxonomic scope" value="Eukaryota"/>
</dbReference>
<proteinExistence type="predicted"/>
<evidence type="ECO:0000256" key="1">
    <source>
        <dbReference type="SAM" id="MobiDB-lite"/>
    </source>
</evidence>
<evidence type="ECO:0000313" key="3">
    <source>
        <dbReference type="Proteomes" id="UP000030748"/>
    </source>
</evidence>
<dbReference type="STRING" id="4155.A0A022Q8Y0"/>
<gene>
    <name evidence="2" type="ORF">MIMGU_mgv1a026856mg</name>
</gene>
<dbReference type="EMBL" id="KI632147">
    <property type="protein sequence ID" value="EYU24059.1"/>
    <property type="molecule type" value="Genomic_DNA"/>
</dbReference>
<reference evidence="2 3" key="1">
    <citation type="journal article" date="2013" name="Proc. Natl. Acad. Sci. U.S.A.">
        <title>Fine-scale variation in meiotic recombination in Mimulus inferred from population shotgun sequencing.</title>
        <authorList>
            <person name="Hellsten U."/>
            <person name="Wright K.M."/>
            <person name="Jenkins J."/>
            <person name="Shu S."/>
            <person name="Yuan Y."/>
            <person name="Wessler S.R."/>
            <person name="Schmutz J."/>
            <person name="Willis J.H."/>
            <person name="Rokhsar D.S."/>
        </authorList>
    </citation>
    <scope>NUCLEOTIDE SEQUENCE [LARGE SCALE GENOMIC DNA]</scope>
    <source>
        <strain evidence="3">cv. DUN x IM62</strain>
    </source>
</reference>
<protein>
    <recommendedName>
        <fullName evidence="4">TSL-kinase interacting protein 1</fullName>
    </recommendedName>
</protein>
<organism evidence="2 3">
    <name type="scientific">Erythranthe guttata</name>
    <name type="common">Yellow monkey flower</name>
    <name type="synonym">Mimulus guttatus</name>
    <dbReference type="NCBI Taxonomy" id="4155"/>
    <lineage>
        <taxon>Eukaryota</taxon>
        <taxon>Viridiplantae</taxon>
        <taxon>Streptophyta</taxon>
        <taxon>Embryophyta</taxon>
        <taxon>Tracheophyta</taxon>
        <taxon>Spermatophyta</taxon>
        <taxon>Magnoliopsida</taxon>
        <taxon>eudicotyledons</taxon>
        <taxon>Gunneridae</taxon>
        <taxon>Pentapetalae</taxon>
        <taxon>asterids</taxon>
        <taxon>lamiids</taxon>
        <taxon>Lamiales</taxon>
        <taxon>Phrymaceae</taxon>
        <taxon>Erythranthe</taxon>
    </lineage>
</organism>
<feature type="non-terminal residue" evidence="2">
    <location>
        <position position="471"/>
    </location>
</feature>
<feature type="region of interest" description="Disordered" evidence="1">
    <location>
        <begin position="172"/>
        <end position="198"/>
    </location>
</feature>
<dbReference type="GO" id="GO:0007389">
    <property type="term" value="P:pattern specification process"/>
    <property type="evidence" value="ECO:0000318"/>
    <property type="project" value="GO_Central"/>
</dbReference>
<dbReference type="PANTHER" id="PTHR21677">
    <property type="entry name" value="CRAMPED PROTEIN"/>
    <property type="match status" value="1"/>
</dbReference>
<keyword evidence="3" id="KW-1185">Reference proteome</keyword>
<dbReference type="Proteomes" id="UP000030748">
    <property type="component" value="Unassembled WGS sequence"/>
</dbReference>
<evidence type="ECO:0000313" key="2">
    <source>
        <dbReference type="EMBL" id="EYU24059.1"/>
    </source>
</evidence>
<accession>A0A022Q8Y0</accession>
<feature type="region of interest" description="Disordered" evidence="1">
    <location>
        <begin position="445"/>
        <end position="471"/>
    </location>
</feature>
<dbReference type="InterPro" id="IPR055315">
    <property type="entry name" value="Cramped-like"/>
</dbReference>
<sequence length="471" mass="52621">MKCYKQQKRKRVEITRKQDECTGVSVKKSANGTGWERQKITESTHLEPQIQIQVPSTKIKLQLFPINEQIRLGLEKDGRNPFLELTLSARKKISSVVRHLDTKWGSSNVAKGLLTLFPYNTKLEQVALCKRWTLNDTAITAWEVYVDVGSPSVFRLRYGWSSNLQQEMFDIPPKSSPLEAHTNSDDRRRGCSRGFEIPTHEEEKIAESRATTEKQINVNEALGSNDDELATDVVPVHSTVPWDDNWTNLSIGGLLSEISLQGKINRSDPNSVNKSVMPQVEPISEISIGAILARDLKMNPQCNLSFWHPIKCDKQTTGASHAQFQSPWDDNFTTLSIGGLLSEVSLQAKAGGKPELEESKSKLCNSFDTQLNAHPQVPKQSCHEPNVSILDAEETCHGFPIRKLQLSRDVTTSNAGASSSGFSNVTSSKLFQFSKMEKDTIFPNILKTNPLPRSEGAPDEDKGLRLFRHPS</sequence>
<name>A0A022Q8Y0_ERYGU</name>
<dbReference type="GO" id="GO:0005634">
    <property type="term" value="C:nucleus"/>
    <property type="evidence" value="ECO:0000318"/>
    <property type="project" value="GO_Central"/>
</dbReference>
<dbReference type="GO" id="GO:0003682">
    <property type="term" value="F:chromatin binding"/>
    <property type="evidence" value="ECO:0000318"/>
    <property type="project" value="GO_Central"/>
</dbReference>
<dbReference type="PANTHER" id="PTHR21677:SF4">
    <property type="entry name" value="TSL-KINASE INTERACTING-LIKE PROTEIN"/>
    <property type="match status" value="1"/>
</dbReference>
<dbReference type="AlphaFoldDB" id="A0A022Q8Y0"/>
<evidence type="ECO:0008006" key="4">
    <source>
        <dbReference type="Google" id="ProtNLM"/>
    </source>
</evidence>